<dbReference type="EMBL" id="MTYJ01000291">
    <property type="protein sequence ID" value="OWA52888.1"/>
    <property type="molecule type" value="Genomic_DNA"/>
</dbReference>
<name>A0A9X6NH20_HYPEX</name>
<accession>A0A9X6NH20</accession>
<evidence type="ECO:0000256" key="1">
    <source>
        <dbReference type="SAM" id="SignalP"/>
    </source>
</evidence>
<organism evidence="2 3">
    <name type="scientific">Hypsibius exemplaris</name>
    <name type="common">Freshwater tardigrade</name>
    <dbReference type="NCBI Taxonomy" id="2072580"/>
    <lineage>
        <taxon>Eukaryota</taxon>
        <taxon>Metazoa</taxon>
        <taxon>Ecdysozoa</taxon>
        <taxon>Tardigrada</taxon>
        <taxon>Eutardigrada</taxon>
        <taxon>Parachela</taxon>
        <taxon>Hypsibioidea</taxon>
        <taxon>Hypsibiidae</taxon>
        <taxon>Hypsibius</taxon>
    </lineage>
</organism>
<comment type="caution">
    <text evidence="2">The sequence shown here is derived from an EMBL/GenBank/DDBJ whole genome shotgun (WGS) entry which is preliminary data.</text>
</comment>
<keyword evidence="1" id="KW-0732">Signal</keyword>
<gene>
    <name evidence="2" type="ORF">BV898_17329</name>
</gene>
<sequence length="91" mass="9479">MNWALIVTLAVVCCTLFLGPRTAEASTAHAKSARLFCLVPGNVCLFGGTCQPNHQCGGNSCGGLPCFREGHKCLFTSGDISYVKSATSAPL</sequence>
<proteinExistence type="predicted"/>
<keyword evidence="3" id="KW-1185">Reference proteome</keyword>
<evidence type="ECO:0000313" key="2">
    <source>
        <dbReference type="EMBL" id="OWA52888.1"/>
    </source>
</evidence>
<feature type="chain" id="PRO_5040989882" description="WAP domain-containing protein" evidence="1">
    <location>
        <begin position="26"/>
        <end position="91"/>
    </location>
</feature>
<reference evidence="3" key="1">
    <citation type="submission" date="2017-01" db="EMBL/GenBank/DDBJ databases">
        <title>Comparative genomics of anhydrobiosis in the tardigrade Hypsibius dujardini.</title>
        <authorList>
            <person name="Yoshida Y."/>
            <person name="Koutsovoulos G."/>
            <person name="Laetsch D."/>
            <person name="Stevens L."/>
            <person name="Kumar S."/>
            <person name="Horikawa D."/>
            <person name="Ishino K."/>
            <person name="Komine S."/>
            <person name="Tomita M."/>
            <person name="Blaxter M."/>
            <person name="Arakawa K."/>
        </authorList>
    </citation>
    <scope>NUCLEOTIDE SEQUENCE [LARGE SCALE GENOMIC DNA]</scope>
    <source>
        <strain evidence="3">Z151</strain>
    </source>
</reference>
<feature type="signal peptide" evidence="1">
    <location>
        <begin position="1"/>
        <end position="25"/>
    </location>
</feature>
<dbReference type="AlphaFoldDB" id="A0A9X6NH20"/>
<dbReference type="Proteomes" id="UP000192578">
    <property type="component" value="Unassembled WGS sequence"/>
</dbReference>
<evidence type="ECO:0000313" key="3">
    <source>
        <dbReference type="Proteomes" id="UP000192578"/>
    </source>
</evidence>
<evidence type="ECO:0008006" key="4">
    <source>
        <dbReference type="Google" id="ProtNLM"/>
    </source>
</evidence>
<protein>
    <recommendedName>
        <fullName evidence="4">WAP domain-containing protein</fullName>
    </recommendedName>
</protein>